<accession>Q24G74</accession>
<dbReference type="AlphaFoldDB" id="Q24G74"/>
<organism evidence="2 3">
    <name type="scientific">Tetrahymena thermophila (strain SB210)</name>
    <dbReference type="NCBI Taxonomy" id="312017"/>
    <lineage>
        <taxon>Eukaryota</taxon>
        <taxon>Sar</taxon>
        <taxon>Alveolata</taxon>
        <taxon>Ciliophora</taxon>
        <taxon>Intramacronucleata</taxon>
        <taxon>Oligohymenophorea</taxon>
        <taxon>Hymenostomatida</taxon>
        <taxon>Tetrahymenina</taxon>
        <taxon>Tetrahymenidae</taxon>
        <taxon>Tetrahymena</taxon>
    </lineage>
</organism>
<proteinExistence type="predicted"/>
<keyword evidence="2" id="KW-0812">Transmembrane</keyword>
<dbReference type="Proteomes" id="UP000009168">
    <property type="component" value="Unassembled WGS sequence"/>
</dbReference>
<keyword evidence="1" id="KW-0732">Signal</keyword>
<feature type="chain" id="PRO_5005361418" evidence="1">
    <location>
        <begin position="26"/>
        <end position="332"/>
    </location>
</feature>
<dbReference type="KEGG" id="tet:TTHERM_01213910"/>
<dbReference type="HOGENOM" id="CLU_087780_0_0_1"/>
<dbReference type="eggNOG" id="ENOG502S4N1">
    <property type="taxonomic scope" value="Eukaryota"/>
</dbReference>
<dbReference type="GeneID" id="7844563"/>
<keyword evidence="3" id="KW-1185">Reference proteome</keyword>
<sequence>MKISTITIAKIFVLLALLCFTNVQAAQNPSQKLNKLSGSIKALAIIINDAFNSRVKLGNLAILKQLKKQLVEIRQESDSSQEAAAKIINMNKDTLIQGQMIVKKDSKIDKVIAKDNILISENLYSKTTESTRIQTNDLYINSIHSLNSEDSIIIAGKIVTKKLTAGDKANIAALKVNGQTQWSLIEHEDFESHNANQSGQWSLLQQNSCQNLIQNKFNGGYCKVSSQQITKVFKDLPEHTQIKLSGTLHAFDNWEGEKLYVQVNGKQIWSKSIDNSRGVSVCGNDQFDQINIKFEKILLNSDNEIEVTFGSELKKDSCDASYAIDDIILSVR</sequence>
<evidence type="ECO:0000256" key="1">
    <source>
        <dbReference type="SAM" id="SignalP"/>
    </source>
</evidence>
<reference evidence="3" key="1">
    <citation type="journal article" date="2006" name="PLoS Biol.">
        <title>Macronuclear genome sequence of the ciliate Tetrahymena thermophila, a model eukaryote.</title>
        <authorList>
            <person name="Eisen J.A."/>
            <person name="Coyne R.S."/>
            <person name="Wu M."/>
            <person name="Wu D."/>
            <person name="Thiagarajan M."/>
            <person name="Wortman J.R."/>
            <person name="Badger J.H."/>
            <person name="Ren Q."/>
            <person name="Amedeo P."/>
            <person name="Jones K.M."/>
            <person name="Tallon L.J."/>
            <person name="Delcher A.L."/>
            <person name="Salzberg S.L."/>
            <person name="Silva J.C."/>
            <person name="Haas B.J."/>
            <person name="Majoros W.H."/>
            <person name="Farzad M."/>
            <person name="Carlton J.M."/>
            <person name="Smith R.K. Jr."/>
            <person name="Garg J."/>
            <person name="Pearlman R.E."/>
            <person name="Karrer K.M."/>
            <person name="Sun L."/>
            <person name="Manning G."/>
            <person name="Elde N.C."/>
            <person name="Turkewitz A.P."/>
            <person name="Asai D.J."/>
            <person name="Wilkes D.E."/>
            <person name="Wang Y."/>
            <person name="Cai H."/>
            <person name="Collins K."/>
            <person name="Stewart B.A."/>
            <person name="Lee S.R."/>
            <person name="Wilamowska K."/>
            <person name="Weinberg Z."/>
            <person name="Ruzzo W.L."/>
            <person name="Wloga D."/>
            <person name="Gaertig J."/>
            <person name="Frankel J."/>
            <person name="Tsao C.-C."/>
            <person name="Gorovsky M.A."/>
            <person name="Keeling P.J."/>
            <person name="Waller R.F."/>
            <person name="Patron N.J."/>
            <person name="Cherry J.M."/>
            <person name="Stover N.A."/>
            <person name="Krieger C.J."/>
            <person name="del Toro C."/>
            <person name="Ryder H.F."/>
            <person name="Williamson S.C."/>
            <person name="Barbeau R.A."/>
            <person name="Hamilton E.P."/>
            <person name="Orias E."/>
        </authorList>
    </citation>
    <scope>NUCLEOTIDE SEQUENCE [LARGE SCALE GENOMIC DNA]</scope>
    <source>
        <strain evidence="3">SB210</strain>
    </source>
</reference>
<dbReference type="OrthoDB" id="282383at2759"/>
<dbReference type="EMBL" id="GG662641">
    <property type="protein sequence ID" value="EAS06779.2"/>
    <property type="molecule type" value="Genomic_DNA"/>
</dbReference>
<protein>
    <submittedName>
        <fullName evidence="2">Transmembrane protein, putative</fullName>
    </submittedName>
</protein>
<dbReference type="RefSeq" id="XP_001027021.2">
    <property type="nucleotide sequence ID" value="XM_001027021.3"/>
</dbReference>
<gene>
    <name evidence="2" type="ORF">TTHERM_01213910</name>
</gene>
<dbReference type="InParanoid" id="Q24G74"/>
<feature type="signal peptide" evidence="1">
    <location>
        <begin position="1"/>
        <end position="25"/>
    </location>
</feature>
<keyword evidence="2" id="KW-0472">Membrane</keyword>
<name>Q24G74_TETTS</name>
<evidence type="ECO:0000313" key="2">
    <source>
        <dbReference type="EMBL" id="EAS06779.2"/>
    </source>
</evidence>
<dbReference type="PANTHER" id="PTHR39767:SF2">
    <property type="entry name" value="CHROMOSOME UNDETERMINED SCAFFOLD_1, WHOLE GENOME SHOTGUN SEQUENCE"/>
    <property type="match status" value="1"/>
</dbReference>
<dbReference type="PANTHER" id="PTHR39767">
    <property type="entry name" value="CALCIUM/CALMODULIN-BINDING MEMBRANE PROTEIN PCM4-RELATED"/>
    <property type="match status" value="1"/>
</dbReference>
<evidence type="ECO:0000313" key="3">
    <source>
        <dbReference type="Proteomes" id="UP000009168"/>
    </source>
</evidence>